<dbReference type="SUPFAM" id="SSF53335">
    <property type="entry name" value="S-adenosyl-L-methionine-dependent methyltransferases"/>
    <property type="match status" value="1"/>
</dbReference>
<evidence type="ECO:0000313" key="5">
    <source>
        <dbReference type="EMBL" id="NWF44560.1"/>
    </source>
</evidence>
<dbReference type="InterPro" id="IPR029063">
    <property type="entry name" value="SAM-dependent_MTases_sf"/>
</dbReference>
<evidence type="ECO:0000259" key="4">
    <source>
        <dbReference type="SMART" id="SM00650"/>
    </source>
</evidence>
<keyword evidence="2" id="KW-0808">Transferase</keyword>
<evidence type="ECO:0000256" key="2">
    <source>
        <dbReference type="ARBA" id="ARBA00022679"/>
    </source>
</evidence>
<dbReference type="GO" id="GO:0000179">
    <property type="term" value="F:rRNA (adenine-N6,N6-)-dimethyltransferase activity"/>
    <property type="evidence" value="ECO:0007669"/>
    <property type="project" value="InterPro"/>
</dbReference>
<feature type="domain" description="Ribosomal RNA adenine methylase transferase N-terminal" evidence="4">
    <location>
        <begin position="32"/>
        <end position="139"/>
    </location>
</feature>
<dbReference type="InterPro" id="IPR020596">
    <property type="entry name" value="rRNA_Ade_Mease_Trfase_CS"/>
</dbReference>
<protein>
    <recommendedName>
        <fullName evidence="4">Ribosomal RNA adenine methylase transferase N-terminal domain-containing protein</fullName>
    </recommendedName>
</protein>
<name>A0A7Y8GTG6_9BURK</name>
<keyword evidence="3" id="KW-0949">S-adenosyl-L-methionine</keyword>
<dbReference type="Gene3D" id="3.40.50.150">
    <property type="entry name" value="Vaccinia Virus protein VP39"/>
    <property type="match status" value="1"/>
</dbReference>
<keyword evidence="6" id="KW-1185">Reference proteome</keyword>
<dbReference type="Proteomes" id="UP000545507">
    <property type="component" value="Unassembled WGS sequence"/>
</dbReference>
<evidence type="ECO:0000256" key="3">
    <source>
        <dbReference type="ARBA" id="ARBA00022691"/>
    </source>
</evidence>
<dbReference type="EMBL" id="VYGV01000006">
    <property type="protein sequence ID" value="NWF44560.1"/>
    <property type="molecule type" value="Genomic_DNA"/>
</dbReference>
<keyword evidence="1" id="KW-0489">Methyltransferase</keyword>
<dbReference type="RefSeq" id="WP_177133854.1">
    <property type="nucleotide sequence ID" value="NZ_JAGPWB010000016.1"/>
</dbReference>
<evidence type="ECO:0000313" key="6">
    <source>
        <dbReference type="Proteomes" id="UP000545507"/>
    </source>
</evidence>
<accession>A0A7Y8GTG6</accession>
<proteinExistence type="predicted"/>
<comment type="caution">
    <text evidence="5">The sequence shown here is derived from an EMBL/GenBank/DDBJ whole genome shotgun (WGS) entry which is preliminary data.</text>
</comment>
<sequence>MDHGLAFALGCLRNPRRVGAIAPASRALAQAVCDEALRGAPGVLIEVGAGTGAITRRLATAARALDRFVVYELDPDFAGLLRIAFPEVEVLNHCASRVDRLVIGADTPVTLVSSLPLLSMPAHEARLCIDAMLALVSRQPHSRLVQYTYASPHLRPFDGIPPGWHWRRAASVWANLPPATVWTLEQVPHSLNNGIH</sequence>
<dbReference type="SMART" id="SM00650">
    <property type="entry name" value="rADc"/>
    <property type="match status" value="1"/>
</dbReference>
<evidence type="ECO:0000256" key="1">
    <source>
        <dbReference type="ARBA" id="ARBA00022603"/>
    </source>
</evidence>
<dbReference type="PROSITE" id="PS01131">
    <property type="entry name" value="RRNA_A_DIMETH"/>
    <property type="match status" value="1"/>
</dbReference>
<reference evidence="5 6" key="1">
    <citation type="submission" date="2019-09" db="EMBL/GenBank/DDBJ databases">
        <title>Hydrogenophaga aromatica sp. nov., isolated from a para-xylene-degrading enrichment culture.</title>
        <authorList>
            <person name="Tancsics A."/>
            <person name="Banerjee S."/>
        </authorList>
    </citation>
    <scope>NUCLEOTIDE SEQUENCE [LARGE SCALE GENOMIC DNA]</scope>
    <source>
        <strain evidence="5 6">D2P1</strain>
    </source>
</reference>
<dbReference type="InterPro" id="IPR020598">
    <property type="entry name" value="rRNA_Ade_methylase_Trfase_N"/>
</dbReference>
<dbReference type="AlphaFoldDB" id="A0A7Y8GTG6"/>
<organism evidence="5 6">
    <name type="scientific">Hydrogenophaga aromaticivorans</name>
    <dbReference type="NCBI Taxonomy" id="2610898"/>
    <lineage>
        <taxon>Bacteria</taxon>
        <taxon>Pseudomonadati</taxon>
        <taxon>Pseudomonadota</taxon>
        <taxon>Betaproteobacteria</taxon>
        <taxon>Burkholderiales</taxon>
        <taxon>Comamonadaceae</taxon>
        <taxon>Hydrogenophaga</taxon>
    </lineage>
</organism>
<gene>
    <name evidence="5" type="ORF">F3K02_04735</name>
</gene>